<sequence length="141" mass="16027">MKQFIFLFVVAVMLGGCKKTIKKIQEETAETLIVKAITDGRWTVTVYTDGTTDYKSEFDGYEFQFKTDRTVDAIKNSATEATGTWNEDKVNIAIIADYPVSAAVTLQRLDGNWKLKDSNWTWVKAQQTINGTLFTLELRKK</sequence>
<keyword evidence="2" id="KW-1185">Reference proteome</keyword>
<protein>
    <recommendedName>
        <fullName evidence="3">Lipocalin-like domain-containing protein</fullName>
    </recommendedName>
</protein>
<dbReference type="AlphaFoldDB" id="A0A4Q1CN62"/>
<dbReference type="EMBL" id="SDHW01000001">
    <property type="protein sequence ID" value="RXK62547.1"/>
    <property type="molecule type" value="Genomic_DNA"/>
</dbReference>
<evidence type="ECO:0000313" key="1">
    <source>
        <dbReference type="EMBL" id="RXK62547.1"/>
    </source>
</evidence>
<dbReference type="Proteomes" id="UP000290204">
    <property type="component" value="Unassembled WGS sequence"/>
</dbReference>
<dbReference type="RefSeq" id="WP_129129918.1">
    <property type="nucleotide sequence ID" value="NZ_SDHW01000001.1"/>
</dbReference>
<reference evidence="1 2" key="1">
    <citation type="submission" date="2019-01" db="EMBL/GenBank/DDBJ databases">
        <title>Lacibacter sp. strain TTM-7.</title>
        <authorList>
            <person name="Chen W.-M."/>
        </authorList>
    </citation>
    <scope>NUCLEOTIDE SEQUENCE [LARGE SCALE GENOMIC DNA]</scope>
    <source>
        <strain evidence="1 2">TTM-7</strain>
    </source>
</reference>
<comment type="caution">
    <text evidence="1">The sequence shown here is derived from an EMBL/GenBank/DDBJ whole genome shotgun (WGS) entry which is preliminary data.</text>
</comment>
<name>A0A4Q1CN62_9BACT</name>
<accession>A0A4Q1CN62</accession>
<gene>
    <name evidence="1" type="ORF">ESA94_05980</name>
</gene>
<evidence type="ECO:0000313" key="2">
    <source>
        <dbReference type="Proteomes" id="UP000290204"/>
    </source>
</evidence>
<evidence type="ECO:0008006" key="3">
    <source>
        <dbReference type="Google" id="ProtNLM"/>
    </source>
</evidence>
<proteinExistence type="predicted"/>
<dbReference type="OrthoDB" id="666127at2"/>
<organism evidence="1 2">
    <name type="scientific">Lacibacter luteus</name>
    <dbReference type="NCBI Taxonomy" id="2508719"/>
    <lineage>
        <taxon>Bacteria</taxon>
        <taxon>Pseudomonadati</taxon>
        <taxon>Bacteroidota</taxon>
        <taxon>Chitinophagia</taxon>
        <taxon>Chitinophagales</taxon>
        <taxon>Chitinophagaceae</taxon>
        <taxon>Lacibacter</taxon>
    </lineage>
</organism>
<dbReference type="PROSITE" id="PS51257">
    <property type="entry name" value="PROKAR_LIPOPROTEIN"/>
    <property type="match status" value="1"/>
</dbReference>